<evidence type="ECO:0000313" key="3">
    <source>
        <dbReference type="Proteomes" id="UP000606580"/>
    </source>
</evidence>
<feature type="region of interest" description="Disordered" evidence="1">
    <location>
        <begin position="53"/>
        <end position="72"/>
    </location>
</feature>
<dbReference type="EMBL" id="WNEG01000079">
    <property type="protein sequence ID" value="NMG83385.1"/>
    <property type="molecule type" value="Genomic_DNA"/>
</dbReference>
<gene>
    <name evidence="2" type="ORF">GIS02_04180</name>
</gene>
<organism evidence="2 3">
    <name type="scientific">Candidatus Ethanoperedens thermophilum</name>
    <dbReference type="NCBI Taxonomy" id="2766897"/>
    <lineage>
        <taxon>Archaea</taxon>
        <taxon>Methanobacteriati</taxon>
        <taxon>Methanobacteriota</taxon>
        <taxon>Stenosarchaea group</taxon>
        <taxon>Methanomicrobia</taxon>
        <taxon>Methanosarcinales</taxon>
        <taxon>Methanosarcinales incertae sedis</taxon>
        <taxon>GOM Arc I cluster</taxon>
        <taxon>Candidatus Ethanoperedens</taxon>
    </lineage>
</organism>
<comment type="caution">
    <text evidence="2">The sequence shown here is derived from an EMBL/GenBank/DDBJ whole genome shotgun (WGS) entry which is preliminary data.</text>
</comment>
<evidence type="ECO:0000313" key="2">
    <source>
        <dbReference type="EMBL" id="NMG83385.1"/>
    </source>
</evidence>
<dbReference type="AlphaFoldDB" id="A0A848DBT3"/>
<sequence>MFLVLAILSSPIPTITPEVREKTLDLLKIKDLDDFVPFKKVIDSIGGAGGSASLALQSGDSPPPLQTCEMLK</sequence>
<dbReference type="Proteomes" id="UP000606580">
    <property type="component" value="Unassembled WGS sequence"/>
</dbReference>
<evidence type="ECO:0000256" key="1">
    <source>
        <dbReference type="SAM" id="MobiDB-lite"/>
    </source>
</evidence>
<reference evidence="2" key="1">
    <citation type="journal article" date="2020" name="MBio">
        <title>'Candidatus Ethanoperedens,' a Thermophilic Genus of Archaea Mediating the Anaerobic Oxidation of Ethane.</title>
        <authorList>
            <person name="Hahn C.J."/>
            <person name="Laso-Perez R."/>
            <person name="Vulcano F."/>
            <person name="Vaziourakis K.M."/>
            <person name="Stokke R."/>
            <person name="Steen I.H."/>
            <person name="Teske A."/>
            <person name="Boetius A."/>
            <person name="Liebeke M."/>
            <person name="Amann R."/>
            <person name="Knittel K."/>
            <person name="Wegener G."/>
        </authorList>
    </citation>
    <scope>NUCLEOTIDE SEQUENCE</scope>
    <source>
        <strain evidence="2">GoM-Arc1-LC-WB58</strain>
    </source>
</reference>
<protein>
    <submittedName>
        <fullName evidence="2">Uncharacterized protein</fullName>
    </submittedName>
</protein>
<name>A0A848DBT3_9EURY</name>
<proteinExistence type="predicted"/>
<accession>A0A848DBT3</accession>